<evidence type="ECO:0000256" key="1">
    <source>
        <dbReference type="ARBA" id="ARBA00007172"/>
    </source>
</evidence>
<dbReference type="GO" id="GO:0046872">
    <property type="term" value="F:metal ion binding"/>
    <property type="evidence" value="ECO:0007669"/>
    <property type="project" value="UniProtKB-UniRule"/>
</dbReference>
<dbReference type="GO" id="GO:0001664">
    <property type="term" value="F:G protein-coupled receptor binding"/>
    <property type="evidence" value="ECO:0007669"/>
    <property type="project" value="TreeGrafter"/>
</dbReference>
<comment type="subcellular location">
    <subcellularLocation>
        <location evidence="10">Cell membrane</location>
    </subcellularLocation>
</comment>
<keyword evidence="4 8" id="KW-0547">Nucleotide-binding</keyword>
<evidence type="ECO:0000256" key="5">
    <source>
        <dbReference type="ARBA" id="ARBA00022842"/>
    </source>
</evidence>
<dbReference type="CDD" id="cd00066">
    <property type="entry name" value="G-alpha"/>
    <property type="match status" value="1"/>
</dbReference>
<dbReference type="FunFam" id="3.40.50.300:FF:006178">
    <property type="entry name" value="Guanine nucleotide-binding protein G(s) subunit alpha isoforms short"/>
    <property type="match status" value="1"/>
</dbReference>
<dbReference type="GO" id="GO:0007606">
    <property type="term" value="P:sensory perception of chemical stimulus"/>
    <property type="evidence" value="ECO:0007669"/>
    <property type="project" value="TreeGrafter"/>
</dbReference>
<dbReference type="FunFam" id="3.40.50.300:FF:000720">
    <property type="entry name" value="Guanine nucleotide-binding protein G(k) subunit alpha"/>
    <property type="match status" value="1"/>
</dbReference>
<evidence type="ECO:0000256" key="3">
    <source>
        <dbReference type="ARBA" id="ARBA00022723"/>
    </source>
</evidence>
<name>A0A0L0C5F1_LUCCU</name>
<dbReference type="GO" id="GO:0007191">
    <property type="term" value="P:adenylate cyclase-activating dopamine receptor signaling pathway"/>
    <property type="evidence" value="ECO:0007669"/>
    <property type="project" value="TreeGrafter"/>
</dbReference>
<dbReference type="InterPro" id="IPR001019">
    <property type="entry name" value="Gprotein_alpha_su"/>
</dbReference>
<dbReference type="SUPFAM" id="SSF47895">
    <property type="entry name" value="Transducin (alpha subunit), insertion domain"/>
    <property type="match status" value="1"/>
</dbReference>
<dbReference type="Proteomes" id="UP000037069">
    <property type="component" value="Unassembled WGS sequence"/>
</dbReference>
<dbReference type="GO" id="GO:0005525">
    <property type="term" value="F:GTP binding"/>
    <property type="evidence" value="ECO:0007669"/>
    <property type="project" value="UniProtKB-UniRule"/>
</dbReference>
<evidence type="ECO:0000256" key="11">
    <source>
        <dbReference type="SAM" id="MobiDB-lite"/>
    </source>
</evidence>
<keyword evidence="6 8" id="KW-0342">GTP-binding</keyword>
<dbReference type="InterPro" id="IPR000367">
    <property type="entry name" value="Gprotein_alpha_S"/>
</dbReference>
<feature type="binding site" evidence="8">
    <location>
        <begin position="276"/>
        <end position="280"/>
    </location>
    <ligand>
        <name>GTP</name>
        <dbReference type="ChEBI" id="CHEBI:37565"/>
    </ligand>
</feature>
<keyword evidence="10" id="KW-0472">Membrane</keyword>
<dbReference type="InterPro" id="IPR027417">
    <property type="entry name" value="P-loop_NTPase"/>
</dbReference>
<feature type="binding site" evidence="8">
    <location>
        <begin position="345"/>
        <end position="348"/>
    </location>
    <ligand>
        <name>GTP</name>
        <dbReference type="ChEBI" id="CHEBI:37565"/>
    </ligand>
</feature>
<sequence length="447" mass="52502">MCTEYFCSTTFRSDLYEYIETRKVKLAQNEENGGAESPDGTQEGREACWWIPWSAMGCFGSPSSKQSDINSEDTRSQKRRSDAISKQLQKDKQLYRATHRLLLLGAGESGKSTIVKQMRILHVDGFSEQEKKQKIDDIKKNIHYYWCHEHIKSTYTIGKERKRSQISENKHFNLNSNNNINAIYFNTNITGPDFNYPPEFYEHTEELWKDKGVLATYERSNEYQLIDCANFLDRVSIIKQPNYTPNEQDILRCRVLTSGIFETRFQVDKVNFHMFDVGGQRDERRKWIQCFNDVTAIIFVTACSSYNMVLREDPTQNRLRESLELFKSIWNNRWLRTISVILFLNKQDLLAEKIKAGKSKLSDYFAEFNKYQTPSDAIIESGDDPEVIRAKYFIRDEFLRISTASGDGKHYCYPHFTCAVDTENIKRVFNDCRDIIQRMHLRQYELL</sequence>
<comment type="similarity">
    <text evidence="1 10">Belongs to the G-alpha family. G(s) subfamily.</text>
</comment>
<proteinExistence type="inferred from homology"/>
<comment type="function">
    <text evidence="10">Guanine nucleotide-binding proteins (G proteins) function as transducers in numerous signaling pathways controlled by G protein-coupled receptors (GPCRs).</text>
</comment>
<evidence type="ECO:0000313" key="12">
    <source>
        <dbReference type="EMBL" id="KNC27510.1"/>
    </source>
</evidence>
<dbReference type="GO" id="GO:0005834">
    <property type="term" value="C:heterotrimeric G-protein complex"/>
    <property type="evidence" value="ECO:0007669"/>
    <property type="project" value="UniProtKB-UniRule"/>
</dbReference>
<keyword evidence="10" id="KW-1003">Cell membrane</keyword>
<comment type="subunit">
    <text evidence="2 10">G proteins are composed of 3 units; alpha, beta and gamma. The alpha chain contains the guanine nucleotide binding site.</text>
</comment>
<dbReference type="AlphaFoldDB" id="A0A0L0C5F1"/>
<dbReference type="PANTHER" id="PTHR10218">
    <property type="entry name" value="GTP-BINDING PROTEIN ALPHA SUBUNIT"/>
    <property type="match status" value="1"/>
</dbReference>
<dbReference type="PRINTS" id="PR00443">
    <property type="entry name" value="GPROTEINAS"/>
</dbReference>
<feature type="binding site" evidence="8">
    <location>
        <begin position="251"/>
        <end position="257"/>
    </location>
    <ligand>
        <name>GTP</name>
        <dbReference type="ChEBI" id="CHEBI:37565"/>
    </ligand>
</feature>
<dbReference type="PANTHER" id="PTHR10218:SF212">
    <property type="entry name" value="G PROTEIN ALPHA S SUBUNIT"/>
    <property type="match status" value="1"/>
</dbReference>
<dbReference type="GO" id="GO:0005737">
    <property type="term" value="C:cytoplasm"/>
    <property type="evidence" value="ECO:0007669"/>
    <property type="project" value="TreeGrafter"/>
</dbReference>
<feature type="region of interest" description="Disordered" evidence="11">
    <location>
        <begin position="62"/>
        <end position="88"/>
    </location>
</feature>
<dbReference type="Pfam" id="PF00503">
    <property type="entry name" value="G-alpha"/>
    <property type="match status" value="1"/>
</dbReference>
<feature type="binding site" evidence="9">
    <location>
        <position position="257"/>
    </location>
    <ligand>
        <name>Mg(2+)</name>
        <dbReference type="ChEBI" id="CHEBI:18420"/>
    </ligand>
</feature>
<evidence type="ECO:0000256" key="10">
    <source>
        <dbReference type="RuleBase" id="RU369121"/>
    </source>
</evidence>
<evidence type="ECO:0000256" key="4">
    <source>
        <dbReference type="ARBA" id="ARBA00022741"/>
    </source>
</evidence>
<accession>A0A0L0C5F1</accession>
<gene>
    <name evidence="12" type="ORF">FF38_12312</name>
</gene>
<keyword evidence="5 9" id="KW-0460">Magnesium</keyword>
<protein>
    <recommendedName>
        <fullName evidence="10">Guanine nucleotide-binding protein G(s) subunit alpha</fullName>
    </recommendedName>
    <alternativeName>
        <fullName evidence="10">Adenylate cyclase-stimulating G alpha protein</fullName>
    </alternativeName>
</protein>
<dbReference type="PRINTS" id="PR00318">
    <property type="entry name" value="GPROTEINA"/>
</dbReference>
<dbReference type="EMBL" id="JRES01000890">
    <property type="protein sequence ID" value="KNC27510.1"/>
    <property type="molecule type" value="Genomic_DNA"/>
</dbReference>
<evidence type="ECO:0000256" key="7">
    <source>
        <dbReference type="ARBA" id="ARBA00023224"/>
    </source>
</evidence>
<evidence type="ECO:0000256" key="2">
    <source>
        <dbReference type="ARBA" id="ARBA00011356"/>
    </source>
</evidence>
<feature type="compositionally biased region" description="Basic and acidic residues" evidence="11">
    <location>
        <begin position="72"/>
        <end position="88"/>
    </location>
</feature>
<dbReference type="PROSITE" id="PS51882">
    <property type="entry name" value="G_ALPHA"/>
    <property type="match status" value="1"/>
</dbReference>
<feature type="binding site" evidence="8">
    <location>
        <position position="419"/>
    </location>
    <ligand>
        <name>GTP</name>
        <dbReference type="ChEBI" id="CHEBI:37565"/>
    </ligand>
</feature>
<evidence type="ECO:0000313" key="13">
    <source>
        <dbReference type="Proteomes" id="UP000037069"/>
    </source>
</evidence>
<feature type="binding site" evidence="9">
    <location>
        <position position="112"/>
    </location>
    <ligand>
        <name>Mg(2+)</name>
        <dbReference type="ChEBI" id="CHEBI:18420"/>
    </ligand>
</feature>
<dbReference type="GO" id="GO:0003924">
    <property type="term" value="F:GTPase activity"/>
    <property type="evidence" value="ECO:0007669"/>
    <property type="project" value="UniProtKB-UniRule"/>
</dbReference>
<reference evidence="12 13" key="1">
    <citation type="journal article" date="2015" name="Nat. Commun.">
        <title>Lucilia cuprina genome unlocks parasitic fly biology to underpin future interventions.</title>
        <authorList>
            <person name="Anstead C.A."/>
            <person name="Korhonen P.K."/>
            <person name="Young N.D."/>
            <person name="Hall R.S."/>
            <person name="Jex A.R."/>
            <person name="Murali S.C."/>
            <person name="Hughes D.S."/>
            <person name="Lee S.F."/>
            <person name="Perry T."/>
            <person name="Stroehlein A.J."/>
            <person name="Ansell B.R."/>
            <person name="Breugelmans B."/>
            <person name="Hofmann A."/>
            <person name="Qu J."/>
            <person name="Dugan S."/>
            <person name="Lee S.L."/>
            <person name="Chao H."/>
            <person name="Dinh H."/>
            <person name="Han Y."/>
            <person name="Doddapaneni H.V."/>
            <person name="Worley K.C."/>
            <person name="Muzny D.M."/>
            <person name="Ioannidis P."/>
            <person name="Waterhouse R.M."/>
            <person name="Zdobnov E.M."/>
            <person name="James P.J."/>
            <person name="Bagnall N.H."/>
            <person name="Kotze A.C."/>
            <person name="Gibbs R.A."/>
            <person name="Richards S."/>
            <person name="Batterham P."/>
            <person name="Gasser R.B."/>
        </authorList>
    </citation>
    <scope>NUCLEOTIDE SEQUENCE [LARGE SCALE GENOMIC DNA]</scope>
    <source>
        <strain evidence="12 13">LS</strain>
        <tissue evidence="12">Full body</tissue>
    </source>
</reference>
<dbReference type="OrthoDB" id="5817230at2759"/>
<evidence type="ECO:0000256" key="8">
    <source>
        <dbReference type="PIRSR" id="PIRSR601019-1"/>
    </source>
</evidence>
<keyword evidence="7 10" id="KW-0807">Transducer</keyword>
<dbReference type="OMA" id="CHEHIKS"/>
<feature type="binding site" evidence="8">
    <location>
        <begin position="108"/>
        <end position="113"/>
    </location>
    <ligand>
        <name>GTP</name>
        <dbReference type="ChEBI" id="CHEBI:37565"/>
    </ligand>
</feature>
<dbReference type="GO" id="GO:0031683">
    <property type="term" value="F:G-protein beta/gamma-subunit complex binding"/>
    <property type="evidence" value="ECO:0007669"/>
    <property type="project" value="UniProtKB-UniRule"/>
</dbReference>
<dbReference type="SUPFAM" id="SSF52540">
    <property type="entry name" value="P-loop containing nucleoside triphosphate hydrolases"/>
    <property type="match status" value="1"/>
</dbReference>
<dbReference type="InterPro" id="IPR011025">
    <property type="entry name" value="GproteinA_insert"/>
</dbReference>
<evidence type="ECO:0000256" key="6">
    <source>
        <dbReference type="ARBA" id="ARBA00023134"/>
    </source>
</evidence>
<dbReference type="STRING" id="7375.A0A0L0C5F1"/>
<evidence type="ECO:0000256" key="9">
    <source>
        <dbReference type="PIRSR" id="PIRSR601019-2"/>
    </source>
</evidence>
<dbReference type="Gene3D" id="1.10.400.10">
    <property type="entry name" value="GI Alpha 1, domain 2-like"/>
    <property type="match status" value="1"/>
</dbReference>
<dbReference type="GO" id="GO:0034330">
    <property type="term" value="P:cell junction organization"/>
    <property type="evidence" value="ECO:0007669"/>
    <property type="project" value="UniProtKB-ARBA"/>
</dbReference>
<organism evidence="12 13">
    <name type="scientific">Lucilia cuprina</name>
    <name type="common">Green bottle fly</name>
    <name type="synonym">Australian sheep blowfly</name>
    <dbReference type="NCBI Taxonomy" id="7375"/>
    <lineage>
        <taxon>Eukaryota</taxon>
        <taxon>Metazoa</taxon>
        <taxon>Ecdysozoa</taxon>
        <taxon>Arthropoda</taxon>
        <taxon>Hexapoda</taxon>
        <taxon>Insecta</taxon>
        <taxon>Pterygota</taxon>
        <taxon>Neoptera</taxon>
        <taxon>Endopterygota</taxon>
        <taxon>Diptera</taxon>
        <taxon>Brachycera</taxon>
        <taxon>Muscomorpha</taxon>
        <taxon>Oestroidea</taxon>
        <taxon>Calliphoridae</taxon>
        <taxon>Luciliinae</taxon>
        <taxon>Lucilia</taxon>
    </lineage>
</organism>
<comment type="caution">
    <text evidence="12">The sequence shown here is derived from an EMBL/GenBank/DDBJ whole genome shotgun (WGS) entry which is preliminary data.</text>
</comment>
<keyword evidence="13" id="KW-1185">Reference proteome</keyword>
<dbReference type="Gene3D" id="3.40.50.300">
    <property type="entry name" value="P-loop containing nucleotide triphosphate hydrolases"/>
    <property type="match status" value="1"/>
</dbReference>
<dbReference type="SMART" id="SM00275">
    <property type="entry name" value="G_alpha"/>
    <property type="match status" value="1"/>
</dbReference>
<keyword evidence="3 9" id="KW-0479">Metal-binding</keyword>